<protein>
    <recommendedName>
        <fullName evidence="10">Folate-biopterin transporter 4</fullName>
    </recommendedName>
</protein>
<keyword evidence="5 7" id="KW-1133">Transmembrane helix</keyword>
<keyword evidence="4 7" id="KW-0812">Transmembrane</keyword>
<dbReference type="SUPFAM" id="SSF103473">
    <property type="entry name" value="MFS general substrate transporter"/>
    <property type="match status" value="1"/>
</dbReference>
<accession>A0AAP0NBR6</accession>
<dbReference type="EMBL" id="JBBPBK010000015">
    <property type="protein sequence ID" value="KAK9268359.1"/>
    <property type="molecule type" value="Genomic_DNA"/>
</dbReference>
<name>A0AAP0NBR6_LIQFO</name>
<organism evidence="8 9">
    <name type="scientific">Liquidambar formosana</name>
    <name type="common">Formosan gum</name>
    <dbReference type="NCBI Taxonomy" id="63359"/>
    <lineage>
        <taxon>Eukaryota</taxon>
        <taxon>Viridiplantae</taxon>
        <taxon>Streptophyta</taxon>
        <taxon>Embryophyta</taxon>
        <taxon>Tracheophyta</taxon>
        <taxon>Spermatophyta</taxon>
        <taxon>Magnoliopsida</taxon>
        <taxon>eudicotyledons</taxon>
        <taxon>Gunneridae</taxon>
        <taxon>Pentapetalae</taxon>
        <taxon>Saxifragales</taxon>
        <taxon>Altingiaceae</taxon>
        <taxon>Liquidambar</taxon>
    </lineage>
</organism>
<evidence type="ECO:0000256" key="3">
    <source>
        <dbReference type="ARBA" id="ARBA00022448"/>
    </source>
</evidence>
<comment type="subcellular location">
    <subcellularLocation>
        <location evidence="1">Membrane</location>
        <topology evidence="1">Multi-pass membrane protein</topology>
    </subcellularLocation>
</comment>
<keyword evidence="3" id="KW-0813">Transport</keyword>
<comment type="similarity">
    <text evidence="2">Belongs to the major facilitator superfamily. Folate-biopterin transporter (TC 2.A.71) family.</text>
</comment>
<comment type="caution">
    <text evidence="8">The sequence shown here is derived from an EMBL/GenBank/DDBJ whole genome shotgun (WGS) entry which is preliminary data.</text>
</comment>
<reference evidence="8 9" key="1">
    <citation type="journal article" date="2024" name="Plant J.">
        <title>Genome sequences and population genomics reveal climatic adaptation and genomic divergence between two closely related sweetgum species.</title>
        <authorList>
            <person name="Xu W.Q."/>
            <person name="Ren C.Q."/>
            <person name="Zhang X.Y."/>
            <person name="Comes H.P."/>
            <person name="Liu X.H."/>
            <person name="Li Y.G."/>
            <person name="Kettle C.J."/>
            <person name="Jalonen R."/>
            <person name="Gaisberger H."/>
            <person name="Ma Y.Z."/>
            <person name="Qiu Y.X."/>
        </authorList>
    </citation>
    <scope>NUCLEOTIDE SEQUENCE [LARGE SCALE GENOMIC DNA]</scope>
    <source>
        <strain evidence="8">Hangzhou</strain>
    </source>
</reference>
<evidence type="ECO:0008006" key="10">
    <source>
        <dbReference type="Google" id="ProtNLM"/>
    </source>
</evidence>
<keyword evidence="9" id="KW-1185">Reference proteome</keyword>
<keyword evidence="6 7" id="KW-0472">Membrane</keyword>
<evidence type="ECO:0000256" key="6">
    <source>
        <dbReference type="ARBA" id="ARBA00023136"/>
    </source>
</evidence>
<proteinExistence type="inferred from homology"/>
<dbReference type="PANTHER" id="PTHR31585">
    <property type="entry name" value="FOLATE-BIOPTERIN TRANSPORTER 1, CHLOROPLASTIC"/>
    <property type="match status" value="1"/>
</dbReference>
<feature type="transmembrane region" description="Helical" evidence="7">
    <location>
        <begin position="114"/>
        <end position="135"/>
    </location>
</feature>
<feature type="transmembrane region" description="Helical" evidence="7">
    <location>
        <begin position="88"/>
        <end position="108"/>
    </location>
</feature>
<feature type="transmembrane region" description="Helical" evidence="7">
    <location>
        <begin position="21"/>
        <end position="41"/>
    </location>
</feature>
<evidence type="ECO:0000256" key="2">
    <source>
        <dbReference type="ARBA" id="ARBA00007015"/>
    </source>
</evidence>
<feature type="transmembrane region" description="Helical" evidence="7">
    <location>
        <begin position="234"/>
        <end position="253"/>
    </location>
</feature>
<dbReference type="AlphaFoldDB" id="A0AAP0NBR6"/>
<evidence type="ECO:0000256" key="1">
    <source>
        <dbReference type="ARBA" id="ARBA00004141"/>
    </source>
</evidence>
<sequence length="359" mass="39890">MHLCKILSDCIPIRGRKRIPYLAIATVLSLLPWLILGLNAALRSSRAHIMIFLTVQNLGLAMADVVIDAMIAEAVRLERAKFAGDLQSISWLVMAFGGICGNLIGGYGLKNLQIGTIFLLFSLLPAIQLFSCGLVKESSESSKVEPKFSNSGSSHLANSNSRVLGEDILLVDKSKISNLRRKKGQNNITEREVSPSKAQLPEKDGSLQWFQTLKVATYSLCRAFRQPVILRPMAWFFLARVTLPKLSTVMFYYQTEFLNLEASFLGTARVVGRFGVMLGTFIYNRYLKKIKLRKILMWSHVGLSFLSLLDIVLVSRSNVAFGISDKIMVLSGSALADAINQLKLMPVPDFIWTALSTRN</sequence>
<dbReference type="InterPro" id="IPR039309">
    <property type="entry name" value="BT1"/>
</dbReference>
<dbReference type="Proteomes" id="UP001415857">
    <property type="component" value="Unassembled WGS sequence"/>
</dbReference>
<dbReference type="PANTHER" id="PTHR31585:SF7">
    <property type="entry name" value="FOLATE-BIOPTERIN TRANSPORTER 4-RELATED"/>
    <property type="match status" value="1"/>
</dbReference>
<evidence type="ECO:0000256" key="4">
    <source>
        <dbReference type="ARBA" id="ARBA00022692"/>
    </source>
</evidence>
<dbReference type="GO" id="GO:0016020">
    <property type="term" value="C:membrane"/>
    <property type="evidence" value="ECO:0007669"/>
    <property type="project" value="UniProtKB-SubCell"/>
</dbReference>
<evidence type="ECO:0000256" key="7">
    <source>
        <dbReference type="SAM" id="Phobius"/>
    </source>
</evidence>
<gene>
    <name evidence="8" type="ORF">L1049_000108</name>
</gene>
<dbReference type="Gene3D" id="1.20.1250.20">
    <property type="entry name" value="MFS general substrate transporter like domains"/>
    <property type="match status" value="1"/>
</dbReference>
<dbReference type="Pfam" id="PF03092">
    <property type="entry name" value="BT1"/>
    <property type="match status" value="1"/>
</dbReference>
<evidence type="ECO:0000313" key="9">
    <source>
        <dbReference type="Proteomes" id="UP001415857"/>
    </source>
</evidence>
<feature type="transmembrane region" description="Helical" evidence="7">
    <location>
        <begin position="47"/>
        <end position="67"/>
    </location>
</feature>
<evidence type="ECO:0000256" key="5">
    <source>
        <dbReference type="ARBA" id="ARBA00022989"/>
    </source>
</evidence>
<dbReference type="InterPro" id="IPR036259">
    <property type="entry name" value="MFS_trans_sf"/>
</dbReference>
<evidence type="ECO:0000313" key="8">
    <source>
        <dbReference type="EMBL" id="KAK9268359.1"/>
    </source>
</evidence>
<feature type="transmembrane region" description="Helical" evidence="7">
    <location>
        <begin position="265"/>
        <end position="283"/>
    </location>
</feature>